<feature type="chain" id="PRO_5045046092" evidence="1">
    <location>
        <begin position="28"/>
        <end position="292"/>
    </location>
</feature>
<keyword evidence="3" id="KW-1185">Reference proteome</keyword>
<dbReference type="NCBIfam" id="NF033729">
    <property type="entry name" value="borfam54_2"/>
    <property type="match status" value="1"/>
</dbReference>
<dbReference type="Proteomes" id="UP000555838">
    <property type="component" value="Unassembled WGS sequence"/>
</dbReference>
<accession>A0ABR6PAJ5</accession>
<name>A0ABR6PAJ5_9SPIR</name>
<dbReference type="Pfam" id="PF05714">
    <property type="entry name" value="PFam54_60"/>
    <property type="match status" value="1"/>
</dbReference>
<sequence length="292" mass="34520">MKKNIIYKVLKLLKITLLASCSFYSESNDTEAIEELQSNYIESSTDSIANEKNLEKILNLEQYQFPKNEKENVIKKIIQRFNENEKYINQIGPIVAIFSQKIHKDIQKTEPIDQFGINKQNFQEKQDLNIDYMLSNNLFRRLFYSSLNYDEDKIKKLVKILAKLSSSNGYHYRLIGLFLWTGVKIQEAFEKAINLLNKDAQRRLLFNFKTKTVKDVQKNFEKLIQKRNAWITTIETLLREYNMYPNVRADSIVLSEFVRNGYEDKLSSDESMQIILIDIRTLLRACCDHIHY</sequence>
<evidence type="ECO:0000256" key="1">
    <source>
        <dbReference type="SAM" id="SignalP"/>
    </source>
</evidence>
<dbReference type="NCBIfam" id="NF033730">
    <property type="entry name" value="borfam54_3"/>
    <property type="match status" value="1"/>
</dbReference>
<evidence type="ECO:0000313" key="2">
    <source>
        <dbReference type="EMBL" id="MBB6043295.1"/>
    </source>
</evidence>
<organism evidence="2 3">
    <name type="scientific">Borreliella yangtzensis</name>
    <dbReference type="NCBI Taxonomy" id="683292"/>
    <lineage>
        <taxon>Bacteria</taxon>
        <taxon>Pseudomonadati</taxon>
        <taxon>Spirochaetota</taxon>
        <taxon>Spirochaetia</taxon>
        <taxon>Spirochaetales</taxon>
        <taxon>Borreliaceae</taxon>
        <taxon>Borreliella</taxon>
    </lineage>
</organism>
<reference evidence="2 3" key="1">
    <citation type="submission" date="2020-08" db="EMBL/GenBank/DDBJ databases">
        <title>Genomic Encyclopedia of Type Strains, Phase IV (KMG-IV): sequencing the most valuable type-strain genomes for metagenomic binning, comparative biology and taxonomic classification.</title>
        <authorList>
            <person name="Goeker M."/>
        </authorList>
    </citation>
    <scope>NUCLEOTIDE SEQUENCE [LARGE SCALE GENOMIC DNA]</scope>
    <source>
        <strain evidence="2 3">DSM 24625</strain>
    </source>
</reference>
<feature type="signal peptide" evidence="1">
    <location>
        <begin position="1"/>
        <end position="27"/>
    </location>
</feature>
<dbReference type="NCBIfam" id="NF033728">
    <property type="entry name" value="borfam54_1"/>
    <property type="match status" value="1"/>
</dbReference>
<dbReference type="Gene3D" id="1.10.3160.10">
    <property type="entry name" value="Bbcrasp-1"/>
    <property type="match status" value="1"/>
</dbReference>
<comment type="caution">
    <text evidence="2">The sequence shown here is derived from an EMBL/GenBank/DDBJ whole genome shotgun (WGS) entry which is preliminary data.</text>
</comment>
<keyword evidence="1" id="KW-0732">Signal</keyword>
<dbReference type="EMBL" id="JACHFG010000003">
    <property type="protein sequence ID" value="MBB6043295.1"/>
    <property type="molecule type" value="Genomic_DNA"/>
</dbReference>
<dbReference type="RefSeq" id="WP_183220968.1">
    <property type="nucleotide sequence ID" value="NZ_CP123997.1"/>
</dbReference>
<proteinExistence type="predicted"/>
<protein>
    <submittedName>
        <fullName evidence="2">Nitrogen regulatory protein PII-like uncharacterized protein</fullName>
    </submittedName>
</protein>
<gene>
    <name evidence="2" type="ORF">HNP68_000917</name>
</gene>
<dbReference type="InterPro" id="IPR008421">
    <property type="entry name" value="Borrelia_lipoprotein_PFam54/60"/>
</dbReference>
<evidence type="ECO:0000313" key="3">
    <source>
        <dbReference type="Proteomes" id="UP000555838"/>
    </source>
</evidence>